<dbReference type="AlphaFoldDB" id="A0A4C1W2J1"/>
<organism evidence="1 2">
    <name type="scientific">Eumeta variegata</name>
    <name type="common">Bagworm moth</name>
    <name type="synonym">Eumeta japonica</name>
    <dbReference type="NCBI Taxonomy" id="151549"/>
    <lineage>
        <taxon>Eukaryota</taxon>
        <taxon>Metazoa</taxon>
        <taxon>Ecdysozoa</taxon>
        <taxon>Arthropoda</taxon>
        <taxon>Hexapoda</taxon>
        <taxon>Insecta</taxon>
        <taxon>Pterygota</taxon>
        <taxon>Neoptera</taxon>
        <taxon>Endopterygota</taxon>
        <taxon>Lepidoptera</taxon>
        <taxon>Glossata</taxon>
        <taxon>Ditrysia</taxon>
        <taxon>Tineoidea</taxon>
        <taxon>Psychidae</taxon>
        <taxon>Oiketicinae</taxon>
        <taxon>Eumeta</taxon>
    </lineage>
</organism>
<gene>
    <name evidence="1" type="ORF">EVAR_81330_1</name>
</gene>
<evidence type="ECO:0000313" key="1">
    <source>
        <dbReference type="EMBL" id="GBP44414.1"/>
    </source>
</evidence>
<comment type="caution">
    <text evidence="1">The sequence shown here is derived from an EMBL/GenBank/DDBJ whole genome shotgun (WGS) entry which is preliminary data.</text>
</comment>
<proteinExistence type="predicted"/>
<dbReference type="Proteomes" id="UP000299102">
    <property type="component" value="Unassembled WGS sequence"/>
</dbReference>
<dbReference type="EMBL" id="BGZK01000452">
    <property type="protein sequence ID" value="GBP44414.1"/>
    <property type="molecule type" value="Genomic_DNA"/>
</dbReference>
<reference evidence="1 2" key="1">
    <citation type="journal article" date="2019" name="Commun. Biol.">
        <title>The bagworm genome reveals a unique fibroin gene that provides high tensile strength.</title>
        <authorList>
            <person name="Kono N."/>
            <person name="Nakamura H."/>
            <person name="Ohtoshi R."/>
            <person name="Tomita M."/>
            <person name="Numata K."/>
            <person name="Arakawa K."/>
        </authorList>
    </citation>
    <scope>NUCLEOTIDE SEQUENCE [LARGE SCALE GENOMIC DNA]</scope>
</reference>
<sequence length="95" mass="10107">MYLQICTEPSVIAIYSPSELSEKKCFTMVNESGLELNVKLRSKGAPTSITGSGTESRAGLRSLSILILGFELELELGLELETGPGSLKGKAAEES</sequence>
<evidence type="ECO:0000313" key="2">
    <source>
        <dbReference type="Proteomes" id="UP000299102"/>
    </source>
</evidence>
<protein>
    <submittedName>
        <fullName evidence="1">Uncharacterized protein</fullName>
    </submittedName>
</protein>
<keyword evidence="2" id="KW-1185">Reference proteome</keyword>
<name>A0A4C1W2J1_EUMVA</name>
<accession>A0A4C1W2J1</accession>